<reference evidence="3 4" key="1">
    <citation type="journal article" date="2019" name="Int. J. Syst. Evol. Microbiol.">
        <title>The Global Catalogue of Microorganisms (GCM) 10K type strain sequencing project: providing services to taxonomists for standard genome sequencing and annotation.</title>
        <authorList>
            <consortium name="The Broad Institute Genomics Platform"/>
            <consortium name="The Broad Institute Genome Sequencing Center for Infectious Disease"/>
            <person name="Wu L."/>
            <person name="Ma J."/>
        </authorList>
    </citation>
    <scope>NUCLEOTIDE SEQUENCE [LARGE SCALE GENOMIC DNA]</scope>
    <source>
        <strain evidence="3 4">JCM 5062</strain>
    </source>
</reference>
<dbReference type="RefSeq" id="WP_344360276.1">
    <property type="nucleotide sequence ID" value="NZ_BAAASR010000015.1"/>
</dbReference>
<name>A0ABN3LZK0_9ACTN</name>
<dbReference type="SMART" id="SM00458">
    <property type="entry name" value="RICIN"/>
    <property type="match status" value="1"/>
</dbReference>
<dbReference type="Gene3D" id="2.80.10.50">
    <property type="match status" value="1"/>
</dbReference>
<dbReference type="InterPro" id="IPR000772">
    <property type="entry name" value="Ricin_B_lectin"/>
</dbReference>
<dbReference type="SUPFAM" id="SSF52317">
    <property type="entry name" value="Class I glutamine amidotransferase-like"/>
    <property type="match status" value="1"/>
</dbReference>
<dbReference type="SUPFAM" id="SSF50370">
    <property type="entry name" value="Ricin B-like lectins"/>
    <property type="match status" value="1"/>
</dbReference>
<dbReference type="Pfam" id="PF06283">
    <property type="entry name" value="ThuA"/>
    <property type="match status" value="1"/>
</dbReference>
<accession>A0ABN3LZK0</accession>
<dbReference type="Pfam" id="PF06439">
    <property type="entry name" value="3keto-disac_hyd"/>
    <property type="match status" value="1"/>
</dbReference>
<dbReference type="Gene3D" id="3.40.50.880">
    <property type="match status" value="1"/>
</dbReference>
<dbReference type="Pfam" id="PF00652">
    <property type="entry name" value="Ricin_B_lectin"/>
    <property type="match status" value="1"/>
</dbReference>
<evidence type="ECO:0000313" key="4">
    <source>
        <dbReference type="Proteomes" id="UP001499942"/>
    </source>
</evidence>
<dbReference type="PROSITE" id="PS50231">
    <property type="entry name" value="RICIN_B_LECTIN"/>
    <property type="match status" value="1"/>
</dbReference>
<dbReference type="InterPro" id="IPR029010">
    <property type="entry name" value="ThuA-like"/>
</dbReference>
<dbReference type="PANTHER" id="PTHR40469">
    <property type="entry name" value="SECRETED GLYCOSYL HYDROLASE"/>
    <property type="match status" value="1"/>
</dbReference>
<evidence type="ECO:0000313" key="3">
    <source>
        <dbReference type="EMBL" id="GAA2492584.1"/>
    </source>
</evidence>
<keyword evidence="4" id="KW-1185">Reference proteome</keyword>
<dbReference type="Proteomes" id="UP001499942">
    <property type="component" value="Unassembled WGS sequence"/>
</dbReference>
<feature type="domain" description="Ricin B lectin" evidence="2">
    <location>
        <begin position="458"/>
        <end position="582"/>
    </location>
</feature>
<dbReference type="EMBL" id="BAAASR010000015">
    <property type="protein sequence ID" value="GAA2492584.1"/>
    <property type="molecule type" value="Genomic_DNA"/>
</dbReference>
<protein>
    <submittedName>
        <fullName evidence="3">Lectin</fullName>
    </submittedName>
</protein>
<feature type="chain" id="PRO_5045195650" evidence="1">
    <location>
        <begin position="25"/>
        <end position="582"/>
    </location>
</feature>
<organism evidence="3 4">
    <name type="scientific">Streptomyces gobitricini</name>
    <dbReference type="NCBI Taxonomy" id="68211"/>
    <lineage>
        <taxon>Bacteria</taxon>
        <taxon>Bacillati</taxon>
        <taxon>Actinomycetota</taxon>
        <taxon>Actinomycetes</taxon>
        <taxon>Kitasatosporales</taxon>
        <taxon>Streptomycetaceae</taxon>
        <taxon>Streptomyces</taxon>
    </lineage>
</organism>
<dbReference type="Gene3D" id="2.60.120.560">
    <property type="entry name" value="Exo-inulinase, domain 1"/>
    <property type="match status" value="1"/>
</dbReference>
<sequence>MRSTLVKAGCWLAGALLCVSAAPAAAPSGQGPAPSARAAADPAYKILAFSRTAGFRHSSIDDGLSALRELGGVHNFTVDATEDARAFTAGNLAQYGAVVFLSTTGDVLNTTQQTAFEQYIRGGGGYVGVHAAADTEYDWPFYAGLAGALFHSHPHNQTATVRVEDRAHDATAHLGRTWQRFDEWYNYRSNPRATARVLASLDESSYSGGNMSGDHPISWCKDYQGGRAFYTGGGHTDESYAEAPFRRHLLGGIRWAAGMTEADCRPETGYVPLFDGSGTTGWQQAGPGSFTLSDGTLTSQGGLGLLWYSGKELTGDYSLKLDWRMDGDDNSGIFVGFPASDDPWSAVNNGYEIQIDATDSADRTTGAVYGFKSADVTARDAALNPPGEWNTYEIRVTGERLQVFLNGREINDFTNTDPARGLAQGHIGLQNHGDGDRVSFRNVRVKTSGTTPPPGPRSGAVKGVNGKCADVAGGANADGTQIQLWTCNTSAAQHWTVPGDGTLRALGKCLDISGGATTDGTKIQLWTCNNTPAQQWQPHPDNTLRNPHSGKCLDAQGATWNDGTRLHLWTCHTGPNQKWTLP</sequence>
<dbReference type="InterPro" id="IPR029062">
    <property type="entry name" value="Class_I_gatase-like"/>
</dbReference>
<dbReference type="InterPro" id="IPR010496">
    <property type="entry name" value="AL/BT2_dom"/>
</dbReference>
<keyword evidence="1" id="KW-0732">Signal</keyword>
<feature type="signal peptide" evidence="1">
    <location>
        <begin position="1"/>
        <end position="24"/>
    </location>
</feature>
<evidence type="ECO:0000259" key="2">
    <source>
        <dbReference type="SMART" id="SM00458"/>
    </source>
</evidence>
<dbReference type="CDD" id="cd23451">
    <property type="entry name" value="beta-trefoil_Ricin_laminarinase"/>
    <property type="match status" value="1"/>
</dbReference>
<evidence type="ECO:0000256" key="1">
    <source>
        <dbReference type="SAM" id="SignalP"/>
    </source>
</evidence>
<dbReference type="PANTHER" id="PTHR40469:SF2">
    <property type="entry name" value="GALACTOSE-BINDING DOMAIN-LIKE SUPERFAMILY PROTEIN"/>
    <property type="match status" value="1"/>
</dbReference>
<gene>
    <name evidence="3" type="ORF">GCM10010393_25580</name>
</gene>
<comment type="caution">
    <text evidence="3">The sequence shown here is derived from an EMBL/GenBank/DDBJ whole genome shotgun (WGS) entry which is preliminary data.</text>
</comment>
<proteinExistence type="predicted"/>
<dbReference type="InterPro" id="IPR035992">
    <property type="entry name" value="Ricin_B-like_lectins"/>
</dbReference>